<evidence type="ECO:0000256" key="1">
    <source>
        <dbReference type="ARBA" id="ARBA00004196"/>
    </source>
</evidence>
<dbReference type="GO" id="GO:0022857">
    <property type="term" value="F:transmembrane transporter activity"/>
    <property type="evidence" value="ECO:0007669"/>
    <property type="project" value="InterPro"/>
</dbReference>
<evidence type="ECO:0000313" key="7">
    <source>
        <dbReference type="Proteomes" id="UP000214880"/>
    </source>
</evidence>
<dbReference type="Proteomes" id="UP000214880">
    <property type="component" value="Unassembled WGS sequence"/>
</dbReference>
<keyword evidence="7" id="KW-1185">Reference proteome</keyword>
<dbReference type="PANTHER" id="PTHR32347">
    <property type="entry name" value="EFFLUX SYSTEM COMPONENT YKNX-RELATED"/>
    <property type="match status" value="1"/>
</dbReference>
<dbReference type="Gene3D" id="2.40.50.100">
    <property type="match status" value="1"/>
</dbReference>
<evidence type="ECO:0000256" key="4">
    <source>
        <dbReference type="SAM" id="Coils"/>
    </source>
</evidence>
<keyword evidence="5" id="KW-0472">Membrane</keyword>
<name>A0A1G9M6B9_9FIRM</name>
<dbReference type="AlphaFoldDB" id="A0A1G9M6B9"/>
<dbReference type="PANTHER" id="PTHR32347:SF23">
    <property type="entry name" value="BLL5650 PROTEIN"/>
    <property type="match status" value="1"/>
</dbReference>
<dbReference type="RefSeq" id="WP_245697995.1">
    <property type="nucleotide sequence ID" value="NZ_FNHB01000001.1"/>
</dbReference>
<dbReference type="GO" id="GO:0016020">
    <property type="term" value="C:membrane"/>
    <property type="evidence" value="ECO:0007669"/>
    <property type="project" value="InterPro"/>
</dbReference>
<accession>A0A1G9M6B9</accession>
<organism evidence="6 7">
    <name type="scientific">Dendrosporobacter quercicolus</name>
    <dbReference type="NCBI Taxonomy" id="146817"/>
    <lineage>
        <taxon>Bacteria</taxon>
        <taxon>Bacillati</taxon>
        <taxon>Bacillota</taxon>
        <taxon>Negativicutes</taxon>
        <taxon>Selenomonadales</taxon>
        <taxon>Sporomusaceae</taxon>
        <taxon>Dendrosporobacter</taxon>
    </lineage>
</organism>
<dbReference type="Gene3D" id="1.10.287.470">
    <property type="entry name" value="Helix hairpin bin"/>
    <property type="match status" value="1"/>
</dbReference>
<reference evidence="6 7" key="1">
    <citation type="submission" date="2016-10" db="EMBL/GenBank/DDBJ databases">
        <authorList>
            <person name="de Groot N.N."/>
        </authorList>
    </citation>
    <scope>NUCLEOTIDE SEQUENCE [LARGE SCALE GENOMIC DNA]</scope>
    <source>
        <strain evidence="6 7">DSM 1736</strain>
    </source>
</reference>
<feature type="coiled-coil region" evidence="4">
    <location>
        <begin position="173"/>
        <end position="200"/>
    </location>
</feature>
<dbReference type="STRING" id="146817.SAMN04488502_101583"/>
<dbReference type="InterPro" id="IPR050465">
    <property type="entry name" value="UPF0194_transport"/>
</dbReference>
<keyword evidence="5" id="KW-1133">Transmembrane helix</keyword>
<keyword evidence="3 4" id="KW-0175">Coiled coil</keyword>
<keyword evidence="5" id="KW-0812">Transmembrane</keyword>
<sequence length="320" mass="35255">MNKGNGVDRMETERLRTGLLWLKRHWLLTLSILIILCTGGWWLASGGQGDKAEIPPVKADTRVLAEGIVFPVRYAQMVMPVEGTIGEVLVEEGDLVEAGQPIIRLIRQDYQARVGSTRADISRAAAAVEQARVNLADTERELRRQQRLETAGATSRQQVDQANTAVDRNRAVLTQSQAELQTQEARLAEAEGLLDKTEIKAAISGKIAFLDIKVGEHSSAGTVLVRIADESAWEIRSDDLTELTVARVKTGDPVALTFDGIPDLEISGKVKSIRPYGEKKRGDITYTVTVAPEHWDERIRWNMTAQLAIAPFGVADTKPR</sequence>
<dbReference type="GO" id="GO:0030313">
    <property type="term" value="C:cell envelope"/>
    <property type="evidence" value="ECO:0007669"/>
    <property type="project" value="UniProtKB-SubCell"/>
</dbReference>
<comment type="similarity">
    <text evidence="2">Belongs to the membrane fusion protein (MFP) (TC 8.A.1) family.</text>
</comment>
<dbReference type="SUPFAM" id="SSF111369">
    <property type="entry name" value="HlyD-like secretion proteins"/>
    <property type="match status" value="1"/>
</dbReference>
<dbReference type="Gene3D" id="2.40.30.170">
    <property type="match status" value="1"/>
</dbReference>
<evidence type="ECO:0000256" key="5">
    <source>
        <dbReference type="SAM" id="Phobius"/>
    </source>
</evidence>
<evidence type="ECO:0000313" key="6">
    <source>
        <dbReference type="EMBL" id="SDL69693.1"/>
    </source>
</evidence>
<evidence type="ECO:0000256" key="3">
    <source>
        <dbReference type="ARBA" id="ARBA00023054"/>
    </source>
</evidence>
<comment type="subcellular location">
    <subcellularLocation>
        <location evidence="1">Cell envelope</location>
    </subcellularLocation>
</comment>
<dbReference type="EMBL" id="FNHB01000001">
    <property type="protein sequence ID" value="SDL69693.1"/>
    <property type="molecule type" value="Genomic_DNA"/>
</dbReference>
<proteinExistence type="inferred from homology"/>
<feature type="coiled-coil region" evidence="4">
    <location>
        <begin position="121"/>
        <end position="148"/>
    </location>
</feature>
<evidence type="ECO:0000256" key="2">
    <source>
        <dbReference type="ARBA" id="ARBA00009477"/>
    </source>
</evidence>
<gene>
    <name evidence="6" type="ORF">SAMN04488502_101583</name>
</gene>
<dbReference type="InterPro" id="IPR006143">
    <property type="entry name" value="RND_pump_MFP"/>
</dbReference>
<feature type="transmembrane region" description="Helical" evidence="5">
    <location>
        <begin position="26"/>
        <end position="44"/>
    </location>
</feature>
<protein>
    <submittedName>
        <fullName evidence="6">HlyD family secretion protein</fullName>
    </submittedName>
</protein>
<dbReference type="NCBIfam" id="TIGR01730">
    <property type="entry name" value="RND_mfp"/>
    <property type="match status" value="1"/>
</dbReference>